<dbReference type="RefSeq" id="WP_013514915.1">
    <property type="nucleotide sequence ID" value="NC_014844.1"/>
</dbReference>
<keyword evidence="1" id="KW-0808">Transferase</keyword>
<dbReference type="InterPro" id="IPR020022">
    <property type="entry name" value="N-acetyl_sugar_amidoTrfase"/>
</dbReference>
<sequence>MTRPKTLFGLPEEVRFCRKCVMSNQRPSSYPEFKHTRDRITPTLHIDEDGVCDACRYNEQKKIDIDWKAREDHLLALCDKHRRNDGGYDCIVPGSGGKDSALAAHVIKYKYGMNPLTVTWPPIMYTDYGYRNFRNWIEVGGFDNITFNQNGRAHKLLTKLAIENLLHPFQTFILGQKNLAPKVALEYNIPLIFYGEPEAEYGNPIAETSSSLRDKSYYSMKNIDDLYLGGVSIKELIEVHGLRLNELSTYFPADADRLAKSAIEVHYLGYYVPWTPQEAYYFAVENTDFKARPFRTQGTYSKYNSIDDKIDDLHYYTTHIKFGIGRTTYDASQEIRNKHLTREEGVALVHKYDGEFPDVYFNEIMDYIGMTPEHFHDLCDKHRSPHLWEKVNGEWNLKHRVENL</sequence>
<proteinExistence type="predicted"/>
<dbReference type="AlphaFoldDB" id="E6VR22"/>
<dbReference type="Proteomes" id="UP000002191">
    <property type="component" value="Chromosome"/>
</dbReference>
<dbReference type="GO" id="GO:0016740">
    <property type="term" value="F:transferase activity"/>
    <property type="evidence" value="ECO:0007669"/>
    <property type="project" value="UniProtKB-KW"/>
</dbReference>
<gene>
    <name evidence="1" type="ordered locus">Daes_1993</name>
</gene>
<dbReference type="NCBIfam" id="TIGR03573">
    <property type="entry name" value="WbuX"/>
    <property type="match status" value="1"/>
</dbReference>
<dbReference type="eggNOG" id="COG0037">
    <property type="taxonomic scope" value="Bacteria"/>
</dbReference>
<accession>E6VR22</accession>
<evidence type="ECO:0000313" key="2">
    <source>
        <dbReference type="Proteomes" id="UP000002191"/>
    </source>
</evidence>
<reference evidence="1 2" key="2">
    <citation type="journal article" date="2014" name="Genome Announc.">
        <title>Complete Genome Sequence of the Subsurface, Mesophilic Sulfate-Reducing Bacterium Desulfovibrio aespoeensis Aspo-2.</title>
        <authorList>
            <person name="Pedersen K."/>
            <person name="Bengtsson A."/>
            <person name="Edlund J."/>
            <person name="Rabe L."/>
            <person name="Hazen T."/>
            <person name="Chakraborty R."/>
            <person name="Goodwin L."/>
            <person name="Shapiro N."/>
        </authorList>
    </citation>
    <scope>NUCLEOTIDE SEQUENCE [LARGE SCALE GENOMIC DNA]</scope>
    <source>
        <strain evidence="2">ATCC 700646 / DSM 10631 / Aspo-2</strain>
    </source>
</reference>
<dbReference type="EMBL" id="CP002431">
    <property type="protein sequence ID" value="ADU63002.1"/>
    <property type="molecule type" value="Genomic_DNA"/>
</dbReference>
<name>E6VR22_PSEA9</name>
<dbReference type="STRING" id="643562.Daes_1993"/>
<keyword evidence="2" id="KW-1185">Reference proteome</keyword>
<organism evidence="1 2">
    <name type="scientific">Pseudodesulfovibrio aespoeensis (strain ATCC 700646 / DSM 10631 / Aspo-2)</name>
    <name type="common">Desulfovibrio aespoeensis</name>
    <dbReference type="NCBI Taxonomy" id="643562"/>
    <lineage>
        <taxon>Bacteria</taxon>
        <taxon>Pseudomonadati</taxon>
        <taxon>Thermodesulfobacteriota</taxon>
        <taxon>Desulfovibrionia</taxon>
        <taxon>Desulfovibrionales</taxon>
        <taxon>Desulfovibrionaceae</taxon>
    </lineage>
</organism>
<protein>
    <submittedName>
        <fullName evidence="1">N-acetyl sugar amidotransferase</fullName>
    </submittedName>
</protein>
<dbReference type="KEGG" id="das:Daes_1993"/>
<reference evidence="2" key="1">
    <citation type="submission" date="2010-12" db="EMBL/GenBank/DDBJ databases">
        <title>Complete sequence of Desulfovibrio aespoeensis Aspo-2.</title>
        <authorList>
            <consortium name="US DOE Joint Genome Institute"/>
            <person name="Lucas S."/>
            <person name="Copeland A."/>
            <person name="Lapidus A."/>
            <person name="Cheng J.-F."/>
            <person name="Goodwin L."/>
            <person name="Pitluck S."/>
            <person name="Chertkov O."/>
            <person name="Misra M."/>
            <person name="Detter J.C."/>
            <person name="Han C."/>
            <person name="Tapia R."/>
            <person name="Land M."/>
            <person name="Hauser L."/>
            <person name="Kyrpides N."/>
            <person name="Ivanova N."/>
            <person name="Ovchinnikova G."/>
            <person name="Pedersen K."/>
            <person name="Jagevall S."/>
            <person name="Hazen T."/>
            <person name="Woyke T."/>
        </authorList>
    </citation>
    <scope>NUCLEOTIDE SEQUENCE [LARGE SCALE GENOMIC DNA]</scope>
    <source>
        <strain evidence="2">ATCC 700646 / DSM 10631 / Aspo-2</strain>
    </source>
</reference>
<dbReference type="SUPFAM" id="SSF52402">
    <property type="entry name" value="Adenine nucleotide alpha hydrolases-like"/>
    <property type="match status" value="1"/>
</dbReference>
<evidence type="ECO:0000313" key="1">
    <source>
        <dbReference type="EMBL" id="ADU63002.1"/>
    </source>
</evidence>
<dbReference type="HOGENOM" id="CLU_056004_1_0_7"/>
<dbReference type="OrthoDB" id="5366152at2"/>